<comment type="caution">
    <text evidence="1">The sequence shown here is derived from an EMBL/GenBank/DDBJ whole genome shotgun (WGS) entry which is preliminary data.</text>
</comment>
<protein>
    <submittedName>
        <fullName evidence="1">Uncharacterized protein</fullName>
    </submittedName>
</protein>
<name>A0ACC2HJL5_DALPE</name>
<reference evidence="1" key="1">
    <citation type="submission" date="2021-05" db="EMBL/GenBank/DDBJ databases">
        <authorList>
            <person name="Pan Q."/>
            <person name="Jouanno E."/>
            <person name="Zahm M."/>
            <person name="Klopp C."/>
            <person name="Cabau C."/>
            <person name="Louis A."/>
            <person name="Berthelot C."/>
            <person name="Parey E."/>
            <person name="Roest Crollius H."/>
            <person name="Montfort J."/>
            <person name="Robinson-Rechavi M."/>
            <person name="Bouchez O."/>
            <person name="Lampietro C."/>
            <person name="Lopez Roques C."/>
            <person name="Donnadieu C."/>
            <person name="Postlethwait J."/>
            <person name="Bobe J."/>
            <person name="Dillon D."/>
            <person name="Chandos A."/>
            <person name="von Hippel F."/>
            <person name="Guiguen Y."/>
        </authorList>
    </citation>
    <scope>NUCLEOTIDE SEQUENCE</scope>
    <source>
        <strain evidence="1">YG-Jan2019</strain>
    </source>
</reference>
<keyword evidence="2" id="KW-1185">Reference proteome</keyword>
<dbReference type="Proteomes" id="UP001157502">
    <property type="component" value="Chromosome 1"/>
</dbReference>
<accession>A0ACC2HJL5</accession>
<proteinExistence type="predicted"/>
<gene>
    <name evidence="1" type="ORF">DPEC_G00004870</name>
</gene>
<evidence type="ECO:0000313" key="1">
    <source>
        <dbReference type="EMBL" id="KAJ8016214.1"/>
    </source>
</evidence>
<sequence length="83" mass="9548">MLGRPDMPPLFAVYMGVSSERQSCARDHLKRDRDETETEGGRDRDETKTEGGRDRDETETEGGRDRDETDTKGGRDRDQSYQH</sequence>
<evidence type="ECO:0000313" key="2">
    <source>
        <dbReference type="Proteomes" id="UP001157502"/>
    </source>
</evidence>
<organism evidence="1 2">
    <name type="scientific">Dallia pectoralis</name>
    <name type="common">Alaska blackfish</name>
    <dbReference type="NCBI Taxonomy" id="75939"/>
    <lineage>
        <taxon>Eukaryota</taxon>
        <taxon>Metazoa</taxon>
        <taxon>Chordata</taxon>
        <taxon>Craniata</taxon>
        <taxon>Vertebrata</taxon>
        <taxon>Euteleostomi</taxon>
        <taxon>Actinopterygii</taxon>
        <taxon>Neopterygii</taxon>
        <taxon>Teleostei</taxon>
        <taxon>Protacanthopterygii</taxon>
        <taxon>Esociformes</taxon>
        <taxon>Umbridae</taxon>
        <taxon>Dallia</taxon>
    </lineage>
</organism>
<dbReference type="EMBL" id="CM055728">
    <property type="protein sequence ID" value="KAJ8016214.1"/>
    <property type="molecule type" value="Genomic_DNA"/>
</dbReference>